<reference evidence="5 8" key="3">
    <citation type="submission" date="2021-02" db="EMBL/GenBank/DDBJ databases">
        <title>Complete Genome Sequence of Cupriavidus oxalaticus Strain Ox1, a Soil Oxalate-Degrading Species.</title>
        <authorList>
            <person name="Palmieri F."/>
            <person name="Udriet P."/>
            <person name="Deuasquier M."/>
            <person name="Beaudoing E."/>
            <person name="Johnson S.L."/>
            <person name="Davenport K.W."/>
            <person name="Chain P.S."/>
            <person name="Bindschedler S."/>
            <person name="Junier P."/>
        </authorList>
    </citation>
    <scope>NUCLEOTIDE SEQUENCE [LARGE SCALE GENOMIC DNA]</scope>
    <source>
        <strain evidence="5 8">Ox1</strain>
    </source>
</reference>
<evidence type="ECO:0000313" key="4">
    <source>
        <dbReference type="EMBL" id="QEZ44998.1"/>
    </source>
</evidence>
<organism evidence="6">
    <name type="scientific">Cupriavidus oxalaticus</name>
    <dbReference type="NCBI Taxonomy" id="96344"/>
    <lineage>
        <taxon>Bacteria</taxon>
        <taxon>Pseudomonadati</taxon>
        <taxon>Pseudomonadota</taxon>
        <taxon>Betaproteobacteria</taxon>
        <taxon>Burkholderiales</taxon>
        <taxon>Burkholderiaceae</taxon>
        <taxon>Cupriavidus</taxon>
    </lineage>
</organism>
<dbReference type="EMBL" id="CP032518">
    <property type="protein sequence ID" value="QEZ44998.1"/>
    <property type="molecule type" value="Genomic_DNA"/>
</dbReference>
<feature type="domain" description="Phospholipase/carboxylesterase/thioesterase" evidence="3">
    <location>
        <begin position="16"/>
        <end position="217"/>
    </location>
</feature>
<evidence type="ECO:0000313" key="5">
    <source>
        <dbReference type="EMBL" id="QRQ92279.1"/>
    </source>
</evidence>
<evidence type="ECO:0000256" key="2">
    <source>
        <dbReference type="ARBA" id="ARBA00022801"/>
    </source>
</evidence>
<evidence type="ECO:0000313" key="6">
    <source>
        <dbReference type="EMBL" id="SPC25001.1"/>
    </source>
</evidence>
<proteinExistence type="inferred from homology"/>
<comment type="similarity">
    <text evidence="1">Belongs to the AB hydrolase superfamily. AB hydrolase 2 family.</text>
</comment>
<dbReference type="EMBL" id="CP069811">
    <property type="protein sequence ID" value="QRQ92279.1"/>
    <property type="molecule type" value="Genomic_DNA"/>
</dbReference>
<evidence type="ECO:0000313" key="7">
    <source>
        <dbReference type="Proteomes" id="UP000325743"/>
    </source>
</evidence>
<dbReference type="Proteomes" id="UP000325743">
    <property type="component" value="Chromosome 1"/>
</dbReference>
<accession>A0A375GKZ4</accession>
<dbReference type="InterPro" id="IPR029058">
    <property type="entry name" value="AB_hydrolase_fold"/>
</dbReference>
<reference evidence="4 7" key="2">
    <citation type="submission" date="2018-09" db="EMBL/GenBank/DDBJ databases">
        <title>Complete genome sequence of Cupriavidus oxalaticus T2, a bacterium capable of phenol tolerance and degradation.</title>
        <authorList>
            <person name="Yan J."/>
        </authorList>
    </citation>
    <scope>NUCLEOTIDE SEQUENCE [LARGE SCALE GENOMIC DNA]</scope>
    <source>
        <strain evidence="4 7">T2</strain>
    </source>
</reference>
<gene>
    <name evidence="6" type="primary">estB</name>
    <name evidence="6" type="ORF">CO2235_MP90091</name>
    <name evidence="4" type="ORF">D2917_12645</name>
    <name evidence="5" type="ORF">JTE92_05060</name>
</gene>
<name>A0A375GKZ4_9BURK</name>
<evidence type="ECO:0000313" key="8">
    <source>
        <dbReference type="Proteomes" id="UP000623307"/>
    </source>
</evidence>
<dbReference type="EC" id="3.1.1.1" evidence="6"/>
<dbReference type="Proteomes" id="UP000256862">
    <property type="component" value="Plasmid CO2235_mp"/>
</dbReference>
<dbReference type="SUPFAM" id="SSF53474">
    <property type="entry name" value="alpha/beta-Hydrolases"/>
    <property type="match status" value="1"/>
</dbReference>
<dbReference type="Proteomes" id="UP000623307">
    <property type="component" value="Chromosome 1"/>
</dbReference>
<sequence length="227" mass="23746">MSELLPAIEIETAPDPRCAVIWMHGLGADGSDFAPVVPELRLPATPGVRFVFPHAPAIPVTCNGGYVMPAWYDIYSLDEAGRRADEAGIQASCDAIRALVARENARGIPCSRIVLAGFSQGGAIAYTAGLTHPEPLAGIVALSTYIPAPAALAAQANAANAATPVFAAHGTQDDVVPLQLGVAARDFIQARQHPLTWQTYPMGHSVCLEEIVAIGAWLAERFGAADA</sequence>
<dbReference type="InterPro" id="IPR003140">
    <property type="entry name" value="PLipase/COase/thioEstase"/>
</dbReference>
<dbReference type="PANTHER" id="PTHR10655">
    <property type="entry name" value="LYSOPHOSPHOLIPASE-RELATED"/>
    <property type="match status" value="1"/>
</dbReference>
<protein>
    <submittedName>
        <fullName evidence="4">Alpha/beta hydrolase</fullName>
    </submittedName>
    <submittedName>
        <fullName evidence="6">Carboxylesterase 2</fullName>
        <ecNumber evidence="6">3.1.1.1</ecNumber>
    </submittedName>
</protein>
<dbReference type="AlphaFoldDB" id="A0A375GKZ4"/>
<dbReference type="OrthoDB" id="9801763at2"/>
<dbReference type="GeneID" id="303488876"/>
<dbReference type="PANTHER" id="PTHR10655:SF17">
    <property type="entry name" value="LYSOPHOSPHOLIPASE-LIKE PROTEIN 1"/>
    <property type="match status" value="1"/>
</dbReference>
<dbReference type="RefSeq" id="WP_063240315.1">
    <property type="nucleotide sequence ID" value="NZ_CP032518.1"/>
</dbReference>
<reference evidence="6" key="1">
    <citation type="submission" date="2018-01" db="EMBL/GenBank/DDBJ databases">
        <authorList>
            <person name="Clerissi C."/>
        </authorList>
    </citation>
    <scope>NUCLEOTIDE SEQUENCE</scope>
    <source>
        <strain evidence="6">Cupriavidus oxalaticus LMG 2235</strain>
    </source>
</reference>
<keyword evidence="8" id="KW-1185">Reference proteome</keyword>
<dbReference type="GO" id="GO:0106435">
    <property type="term" value="F:carboxylesterase activity"/>
    <property type="evidence" value="ECO:0007669"/>
    <property type="project" value="UniProtKB-EC"/>
</dbReference>
<evidence type="ECO:0000259" key="3">
    <source>
        <dbReference type="Pfam" id="PF02230"/>
    </source>
</evidence>
<keyword evidence="2 6" id="KW-0378">Hydrolase</keyword>
<dbReference type="Gene3D" id="3.40.50.1820">
    <property type="entry name" value="alpha/beta hydrolase"/>
    <property type="match status" value="1"/>
</dbReference>
<dbReference type="Pfam" id="PF02230">
    <property type="entry name" value="Abhydrolase_2"/>
    <property type="match status" value="1"/>
</dbReference>
<dbReference type="InterPro" id="IPR050565">
    <property type="entry name" value="LYPA1-2/EST-like"/>
</dbReference>
<evidence type="ECO:0000256" key="1">
    <source>
        <dbReference type="ARBA" id="ARBA00006499"/>
    </source>
</evidence>
<dbReference type="EMBL" id="OGUS01000144">
    <property type="protein sequence ID" value="SPC25001.1"/>
    <property type="molecule type" value="Genomic_DNA"/>
</dbReference>